<evidence type="ECO:0000313" key="5">
    <source>
        <dbReference type="Proteomes" id="UP000503251"/>
    </source>
</evidence>
<dbReference type="PRINTS" id="PR00445">
    <property type="entry name" value="HUPFHYPC"/>
</dbReference>
<reference evidence="3 4" key="1">
    <citation type="submission" date="2018-06" db="EMBL/GenBank/DDBJ databases">
        <title>Complete genome of Desulfovibrio marinus P48SEP.</title>
        <authorList>
            <person name="Crispim J.S."/>
            <person name="Vidigal P.M.P."/>
            <person name="Silva L.C.F."/>
            <person name="Araujo L.C."/>
            <person name="Laguardia C.N."/>
            <person name="Dias R.S."/>
            <person name="Sousa M.P."/>
            <person name="Paula S.O."/>
            <person name="Silva C."/>
        </authorList>
    </citation>
    <scope>NUCLEOTIDE SEQUENCE [LARGE SCALE GENOMIC DNA]</scope>
    <source>
        <strain evidence="3 4">P48SEP</strain>
    </source>
</reference>
<keyword evidence="5" id="KW-1185">Reference proteome</keyword>
<organism evidence="3 4">
    <name type="scientific">Oceanidesulfovibrio marinus</name>
    <dbReference type="NCBI Taxonomy" id="370038"/>
    <lineage>
        <taxon>Bacteria</taxon>
        <taxon>Pseudomonadati</taxon>
        <taxon>Thermodesulfobacteriota</taxon>
        <taxon>Desulfovibrionia</taxon>
        <taxon>Desulfovibrionales</taxon>
        <taxon>Desulfovibrionaceae</taxon>
        <taxon>Oceanidesulfovibrio</taxon>
    </lineage>
</organism>
<gene>
    <name evidence="3" type="ORF">DQK91_07045</name>
    <name evidence="2" type="ORF">E8L03_04620</name>
</gene>
<dbReference type="GO" id="GO:0005506">
    <property type="term" value="F:iron ion binding"/>
    <property type="evidence" value="ECO:0007669"/>
    <property type="project" value="TreeGrafter"/>
</dbReference>
<dbReference type="Proteomes" id="UP000503251">
    <property type="component" value="Chromosome"/>
</dbReference>
<dbReference type="NCBIfam" id="TIGR00074">
    <property type="entry name" value="hypC_hupF"/>
    <property type="match status" value="1"/>
</dbReference>
<dbReference type="Pfam" id="PF01455">
    <property type="entry name" value="HupF_HypC"/>
    <property type="match status" value="1"/>
</dbReference>
<evidence type="ECO:0000313" key="4">
    <source>
        <dbReference type="Proteomes" id="UP000434052"/>
    </source>
</evidence>
<protein>
    <submittedName>
        <fullName evidence="3">HypC/HybG/HupF family hydrogenase formation chaperone</fullName>
    </submittedName>
</protein>
<dbReference type="EMBL" id="QMIF01000003">
    <property type="protein sequence ID" value="TVM35146.1"/>
    <property type="molecule type" value="Genomic_DNA"/>
</dbReference>
<name>A0A6P1ZLW3_9BACT</name>
<evidence type="ECO:0000256" key="1">
    <source>
        <dbReference type="ARBA" id="ARBA00006018"/>
    </source>
</evidence>
<dbReference type="AlphaFoldDB" id="A0A6P1ZLW3"/>
<dbReference type="PROSITE" id="PS01097">
    <property type="entry name" value="HUPF_HYPC"/>
    <property type="match status" value="1"/>
</dbReference>
<dbReference type="Gene3D" id="2.30.30.140">
    <property type="match status" value="1"/>
</dbReference>
<dbReference type="PANTHER" id="PTHR35177">
    <property type="entry name" value="HYDROGENASE MATURATION FACTOR HYBG"/>
    <property type="match status" value="1"/>
</dbReference>
<evidence type="ECO:0000313" key="3">
    <source>
        <dbReference type="EMBL" id="TVM35146.1"/>
    </source>
</evidence>
<comment type="similarity">
    <text evidence="1">Belongs to the HupF/HypC family.</text>
</comment>
<dbReference type="SUPFAM" id="SSF159127">
    <property type="entry name" value="HupF/HypC-like"/>
    <property type="match status" value="1"/>
</dbReference>
<dbReference type="OrthoDB" id="9806017at2"/>
<dbReference type="PANTHER" id="PTHR35177:SF2">
    <property type="entry name" value="HYDROGENASE MATURATION FACTOR HYBG"/>
    <property type="match status" value="1"/>
</dbReference>
<dbReference type="Proteomes" id="UP000434052">
    <property type="component" value="Unassembled WGS sequence"/>
</dbReference>
<dbReference type="InterPro" id="IPR019812">
    <property type="entry name" value="Hydgase_assmbl_chp_CS"/>
</dbReference>
<dbReference type="GO" id="GO:1902670">
    <property type="term" value="F:carbon dioxide binding"/>
    <property type="evidence" value="ECO:0007669"/>
    <property type="project" value="TreeGrafter"/>
</dbReference>
<dbReference type="RefSeq" id="WP_144234703.1">
    <property type="nucleotide sequence ID" value="NZ_CP039543.1"/>
</dbReference>
<evidence type="ECO:0000313" key="2">
    <source>
        <dbReference type="EMBL" id="QJT08253.1"/>
    </source>
</evidence>
<dbReference type="GO" id="GO:0051604">
    <property type="term" value="P:protein maturation"/>
    <property type="evidence" value="ECO:0007669"/>
    <property type="project" value="TreeGrafter"/>
</dbReference>
<dbReference type="EMBL" id="CP039543">
    <property type="protein sequence ID" value="QJT08253.1"/>
    <property type="molecule type" value="Genomic_DNA"/>
</dbReference>
<accession>A0A6P1ZLW3</accession>
<reference evidence="2 5" key="2">
    <citation type="submission" date="2019-04" db="EMBL/GenBank/DDBJ databases">
        <title>Isolation and culture of sulfate reducing bacteria from the cold seep of the South China Sea.</title>
        <authorList>
            <person name="Sun C."/>
            <person name="Liu R."/>
        </authorList>
    </citation>
    <scope>NUCLEOTIDE SEQUENCE [LARGE SCALE GENOMIC DNA]</scope>
    <source>
        <strain evidence="2 5">CS1</strain>
    </source>
</reference>
<proteinExistence type="inferred from homology"/>
<sequence>MCLAIPAKIVDIEEGVANCRVGDSDTFIKVSLMLMDGAVEPGEYLIVHAGFALRKLDEKEALETLQILRDMAELQSGEQAGF</sequence>
<dbReference type="InterPro" id="IPR001109">
    <property type="entry name" value="Hydrogenase_HupF/HypC"/>
</dbReference>